<evidence type="ECO:0000256" key="2">
    <source>
        <dbReference type="ARBA" id="ARBA00008017"/>
    </source>
</evidence>
<dbReference type="InterPro" id="IPR009050">
    <property type="entry name" value="Globin-like_sf"/>
</dbReference>
<feature type="region of interest" description="Disordered" evidence="7">
    <location>
        <begin position="404"/>
        <end position="423"/>
    </location>
</feature>
<evidence type="ECO:0000256" key="7">
    <source>
        <dbReference type="SAM" id="MobiDB-lite"/>
    </source>
</evidence>
<evidence type="ECO:0000256" key="5">
    <source>
        <dbReference type="ARBA" id="ARBA00022989"/>
    </source>
</evidence>
<dbReference type="InterPro" id="IPR010920">
    <property type="entry name" value="LSM_dom_sf"/>
</dbReference>
<dbReference type="Pfam" id="PF21082">
    <property type="entry name" value="MS_channel_3rd"/>
    <property type="match status" value="1"/>
</dbReference>
<accession>A0A951PJL1</accession>
<dbReference type="SUPFAM" id="SSF82689">
    <property type="entry name" value="Mechanosensitive channel protein MscS (YggB), C-terminal domain"/>
    <property type="match status" value="1"/>
</dbReference>
<reference evidence="10" key="1">
    <citation type="submission" date="2021-05" db="EMBL/GenBank/DDBJ databases">
        <authorList>
            <person name="Pietrasiak N."/>
            <person name="Ward R."/>
            <person name="Stajich J.E."/>
            <person name="Kurbessoian T."/>
        </authorList>
    </citation>
    <scope>NUCLEOTIDE SEQUENCE</scope>
    <source>
        <strain evidence="10">CPER-KK1</strain>
    </source>
</reference>
<keyword evidence="4 8" id="KW-0812">Transmembrane</keyword>
<dbReference type="InterPro" id="IPR023408">
    <property type="entry name" value="MscS_beta-dom_sf"/>
</dbReference>
<dbReference type="Gene3D" id="1.10.490.10">
    <property type="entry name" value="Globins"/>
    <property type="match status" value="1"/>
</dbReference>
<reference evidence="10" key="2">
    <citation type="journal article" date="2022" name="Microbiol. Resour. Announc.">
        <title>Metagenome Sequencing to Explore Phylogenomics of Terrestrial Cyanobacteria.</title>
        <authorList>
            <person name="Ward R.D."/>
            <person name="Stajich J.E."/>
            <person name="Johansen J.R."/>
            <person name="Huntemann M."/>
            <person name="Clum A."/>
            <person name="Foster B."/>
            <person name="Foster B."/>
            <person name="Roux S."/>
            <person name="Palaniappan K."/>
            <person name="Varghese N."/>
            <person name="Mukherjee S."/>
            <person name="Reddy T.B.K."/>
            <person name="Daum C."/>
            <person name="Copeland A."/>
            <person name="Chen I.A."/>
            <person name="Ivanova N.N."/>
            <person name="Kyrpides N.C."/>
            <person name="Shapiro N."/>
            <person name="Eloe-Fadrosh E.A."/>
            <person name="Pietrasiak N."/>
        </authorList>
    </citation>
    <scope>NUCLEOTIDE SEQUENCE</scope>
    <source>
        <strain evidence="10">CPER-KK1</strain>
    </source>
</reference>
<feature type="transmembrane region" description="Helical" evidence="8">
    <location>
        <begin position="144"/>
        <end position="167"/>
    </location>
</feature>
<dbReference type="Pfam" id="PF00924">
    <property type="entry name" value="MS_channel_2nd"/>
    <property type="match status" value="1"/>
</dbReference>
<dbReference type="CDD" id="cd12131">
    <property type="entry name" value="HGbI-like"/>
    <property type="match status" value="1"/>
</dbReference>
<dbReference type="Gene3D" id="2.30.30.60">
    <property type="match status" value="1"/>
</dbReference>
<feature type="domain" description="Globin" evidence="9">
    <location>
        <begin position="441"/>
        <end position="576"/>
    </location>
</feature>
<dbReference type="AlphaFoldDB" id="A0A951PJL1"/>
<comment type="similarity">
    <text evidence="2">Belongs to the MscS (TC 1.A.23) family.</text>
</comment>
<keyword evidence="6 8" id="KW-0472">Membrane</keyword>
<sequence>MVDRSRLKSLHQQFQPALHRVTTFLQLHSYQWVRIGTELSRALLFPLLLWGTLWLLVQVFPSSGHWNLNLIATFFLPLVSLFVVYRAIAAIVLLMGGKEVHASLVVGFLLPLFITYAVIQFIGLFSDISLLGDTQLFTVAKTTITLRGLFAASIGLYLWFAGVSSLAQFLRKLLLNRLHVDEATLDALLILLRYFLIGLGLFVAFSELKLDSTAIAAISGGLAVGIGFGLKDIVINFLSGIILLFERSLRPGDIIEFNNKMGRVEEINLRATTIKTRDHVELVIPNQLFWNAALTSYTRRSRMARFKIEVLLDYDYSPDTVTAILVNAARENSKIATSLTAKVEIVNFGQEGVLYKLKFWTDDPLAINSLRDKIHRHLWKAFEEEGIKLETPTNITIHSPKTLTSKDWAPVEPPEDQIRHPTRSSPLQPEIALQQTAPVQPKAPTQVELVESSFEKIKPHATEFSVSFYRNLFRNSPELRSMFSNTDMEKQQQKLLSALVLLVENVRNPDRLVPILQDLGAKHKGYGVIEKHYPAVGAALLQTFEQYLKEGWTKEVKQAWTNTFDAIAQIMLDGAEEA</sequence>
<keyword evidence="5 8" id="KW-1133">Transmembrane helix</keyword>
<dbReference type="GO" id="GO:0005886">
    <property type="term" value="C:plasma membrane"/>
    <property type="evidence" value="ECO:0007669"/>
    <property type="project" value="UniProtKB-SubCell"/>
</dbReference>
<dbReference type="InterPro" id="IPR011066">
    <property type="entry name" value="MscS_channel_C_sf"/>
</dbReference>
<dbReference type="SUPFAM" id="SSF46458">
    <property type="entry name" value="Globin-like"/>
    <property type="match status" value="1"/>
</dbReference>
<organism evidence="10 11">
    <name type="scientific">Symplocastrum torsivum CPER-KK1</name>
    <dbReference type="NCBI Taxonomy" id="450513"/>
    <lineage>
        <taxon>Bacteria</taxon>
        <taxon>Bacillati</taxon>
        <taxon>Cyanobacteriota</taxon>
        <taxon>Cyanophyceae</taxon>
        <taxon>Oscillatoriophycideae</taxon>
        <taxon>Oscillatoriales</taxon>
        <taxon>Microcoleaceae</taxon>
        <taxon>Symplocastrum</taxon>
    </lineage>
</organism>
<evidence type="ECO:0000313" key="10">
    <source>
        <dbReference type="EMBL" id="MBW4544324.1"/>
    </source>
</evidence>
<dbReference type="Pfam" id="PF21088">
    <property type="entry name" value="MS_channel_1st"/>
    <property type="match status" value="1"/>
</dbReference>
<comment type="caution">
    <text evidence="10">The sequence shown here is derived from an EMBL/GenBank/DDBJ whole genome shotgun (WGS) entry which is preliminary data.</text>
</comment>
<name>A0A951PJL1_9CYAN</name>
<feature type="transmembrane region" description="Helical" evidence="8">
    <location>
        <begin position="187"/>
        <end position="205"/>
    </location>
</feature>
<gene>
    <name evidence="10" type="ORF">KME25_07775</name>
</gene>
<dbReference type="SUPFAM" id="SSF50182">
    <property type="entry name" value="Sm-like ribonucleoproteins"/>
    <property type="match status" value="1"/>
</dbReference>
<dbReference type="InterPro" id="IPR011014">
    <property type="entry name" value="MscS_channel_TM-2"/>
</dbReference>
<dbReference type="InterPro" id="IPR012292">
    <property type="entry name" value="Globin/Proto"/>
</dbReference>
<evidence type="ECO:0000256" key="1">
    <source>
        <dbReference type="ARBA" id="ARBA00004651"/>
    </source>
</evidence>
<dbReference type="GO" id="GO:0020037">
    <property type="term" value="F:heme binding"/>
    <property type="evidence" value="ECO:0007669"/>
    <property type="project" value="InterPro"/>
</dbReference>
<protein>
    <submittedName>
        <fullName evidence="10">Mechanosensitive ion channel</fullName>
    </submittedName>
</protein>
<evidence type="ECO:0000313" key="11">
    <source>
        <dbReference type="Proteomes" id="UP000753908"/>
    </source>
</evidence>
<evidence type="ECO:0000256" key="3">
    <source>
        <dbReference type="ARBA" id="ARBA00022475"/>
    </source>
</evidence>
<dbReference type="GO" id="GO:0019825">
    <property type="term" value="F:oxygen binding"/>
    <property type="evidence" value="ECO:0007669"/>
    <property type="project" value="InterPro"/>
</dbReference>
<dbReference type="Gene3D" id="3.30.70.100">
    <property type="match status" value="1"/>
</dbReference>
<evidence type="ECO:0000256" key="6">
    <source>
        <dbReference type="ARBA" id="ARBA00023136"/>
    </source>
</evidence>
<evidence type="ECO:0000256" key="4">
    <source>
        <dbReference type="ARBA" id="ARBA00022692"/>
    </source>
</evidence>
<dbReference type="PROSITE" id="PS01033">
    <property type="entry name" value="GLOBIN"/>
    <property type="match status" value="1"/>
</dbReference>
<feature type="transmembrane region" description="Helical" evidence="8">
    <location>
        <begin position="42"/>
        <end position="60"/>
    </location>
</feature>
<proteinExistence type="inferred from homology"/>
<feature type="transmembrane region" description="Helical" evidence="8">
    <location>
        <begin position="72"/>
        <end position="95"/>
    </location>
</feature>
<evidence type="ECO:0000259" key="9">
    <source>
        <dbReference type="PROSITE" id="PS01033"/>
    </source>
</evidence>
<comment type="subcellular location">
    <subcellularLocation>
        <location evidence="1">Cell membrane</location>
        <topology evidence="1">Multi-pass membrane protein</topology>
    </subcellularLocation>
</comment>
<dbReference type="SUPFAM" id="SSF82861">
    <property type="entry name" value="Mechanosensitive channel protein MscS (YggB), transmembrane region"/>
    <property type="match status" value="1"/>
</dbReference>
<dbReference type="Gene3D" id="1.10.287.1260">
    <property type="match status" value="1"/>
</dbReference>
<dbReference type="InterPro" id="IPR000971">
    <property type="entry name" value="Globin"/>
</dbReference>
<dbReference type="InterPro" id="IPR049142">
    <property type="entry name" value="MS_channel_1st"/>
</dbReference>
<feature type="transmembrane region" description="Helical" evidence="8">
    <location>
        <begin position="102"/>
        <end position="124"/>
    </location>
</feature>
<dbReference type="Proteomes" id="UP000753908">
    <property type="component" value="Unassembled WGS sequence"/>
</dbReference>
<dbReference type="InterPro" id="IPR006685">
    <property type="entry name" value="MscS_channel_2nd"/>
</dbReference>
<dbReference type="InterPro" id="IPR049278">
    <property type="entry name" value="MS_channel_C"/>
</dbReference>
<dbReference type="InterPro" id="IPR052702">
    <property type="entry name" value="MscS-like_channel"/>
</dbReference>
<dbReference type="GO" id="GO:0055085">
    <property type="term" value="P:transmembrane transport"/>
    <property type="evidence" value="ECO:0007669"/>
    <property type="project" value="InterPro"/>
</dbReference>
<dbReference type="PANTHER" id="PTHR30347">
    <property type="entry name" value="POTASSIUM CHANNEL RELATED"/>
    <property type="match status" value="1"/>
</dbReference>
<keyword evidence="3" id="KW-1003">Cell membrane</keyword>
<dbReference type="EMBL" id="JAHHIF010000008">
    <property type="protein sequence ID" value="MBW4544324.1"/>
    <property type="molecule type" value="Genomic_DNA"/>
</dbReference>
<dbReference type="PANTHER" id="PTHR30347:SF1">
    <property type="entry name" value="MECHANOSENSITIVE CHANNEL MSCK"/>
    <property type="match status" value="1"/>
</dbReference>
<dbReference type="Pfam" id="PF00042">
    <property type="entry name" value="Globin"/>
    <property type="match status" value="1"/>
</dbReference>
<evidence type="ECO:0000256" key="8">
    <source>
        <dbReference type="SAM" id="Phobius"/>
    </source>
</evidence>